<evidence type="ECO:0000313" key="7">
    <source>
        <dbReference type="EMBL" id="BAX09085.1"/>
    </source>
</evidence>
<dbReference type="InterPro" id="IPR053793">
    <property type="entry name" value="PB1-like"/>
</dbReference>
<dbReference type="Pfam" id="PF02309">
    <property type="entry name" value="AUX_IAA"/>
    <property type="match status" value="1"/>
</dbReference>
<evidence type="ECO:0000256" key="3">
    <source>
        <dbReference type="ARBA" id="ARBA00022491"/>
    </source>
</evidence>
<keyword evidence="3 5" id="KW-0678">Repressor</keyword>
<protein>
    <recommendedName>
        <fullName evidence="5">Auxin-responsive protein</fullName>
    </recommendedName>
</protein>
<feature type="domain" description="PB1" evidence="6">
    <location>
        <begin position="123"/>
        <end position="204"/>
    </location>
</feature>
<evidence type="ECO:0000256" key="1">
    <source>
        <dbReference type="ARBA" id="ARBA00004123"/>
    </source>
</evidence>
<dbReference type="InterPro" id="IPR033389">
    <property type="entry name" value="AUX/IAA_dom"/>
</dbReference>
<accession>A0A1V1GAF3</accession>
<keyword evidence="5" id="KW-0539">Nucleus</keyword>
<evidence type="ECO:0000256" key="2">
    <source>
        <dbReference type="ARBA" id="ARBA00006728"/>
    </source>
</evidence>
<dbReference type="PROSITE" id="PS51745">
    <property type="entry name" value="PB1"/>
    <property type="match status" value="1"/>
</dbReference>
<keyword evidence="4 5" id="KW-0927">Auxin signaling pathway</keyword>
<reference evidence="7" key="1">
    <citation type="journal article" date="2008" name="BMC Genomics">
        <title>Characterization of expressed sequence tags from a full-length enriched cDNA library of Cryptomeria japonica male strobili.</title>
        <authorList>
            <person name="Futamura N."/>
            <person name="Totoki Y."/>
            <person name="Toyoda A."/>
            <person name="Igasaki T."/>
            <person name="Nanjo T."/>
            <person name="Seki M."/>
            <person name="Sakaki Y."/>
            <person name="Mari A."/>
            <person name="Shinozaki K."/>
            <person name="Shinohara K."/>
        </authorList>
    </citation>
    <scope>NUCLEOTIDE SEQUENCE</scope>
</reference>
<dbReference type="InterPro" id="IPR003311">
    <property type="entry name" value="AUX_IAA"/>
</dbReference>
<dbReference type="GO" id="GO:0006355">
    <property type="term" value="P:regulation of DNA-templated transcription"/>
    <property type="evidence" value="ECO:0007669"/>
    <property type="project" value="InterPro"/>
</dbReference>
<comment type="subunit">
    <text evidence="5">Homodimers and heterodimers.</text>
</comment>
<proteinExistence type="evidence at transcript level"/>
<sequence>MSTHDYIAHLSAYSDSEHAHAEHQFEETDLRLSLGLPVADLFNNERNWGKAECMRRFGLQGSSEEAQDSSGYSNDFSSLNEAVGWPPLQTCRKNMVCKPLHSENQRGVQESMNGNSEESGGSSNFLKVIMDGMPIGRKVDLNAYNSYNSLALALEHIFQPSFICKDAVKGSSIAKDSKSSWLLEASSSYLLTYQDKHVKLDVCG</sequence>
<dbReference type="AlphaFoldDB" id="A0A1V1GAF3"/>
<dbReference type="PANTHER" id="PTHR31734:SF28">
    <property type="entry name" value="AUXIN-RESPONSIVE PROTEIN IAA13"/>
    <property type="match status" value="1"/>
</dbReference>
<dbReference type="GO" id="GO:0005634">
    <property type="term" value="C:nucleus"/>
    <property type="evidence" value="ECO:0007669"/>
    <property type="project" value="UniProtKB-SubCell"/>
</dbReference>
<organism evidence="7">
    <name type="scientific">Cryptomeria japonica</name>
    <name type="common">Japanese cedar</name>
    <name type="synonym">Cupressus japonica</name>
    <dbReference type="NCBI Taxonomy" id="3369"/>
    <lineage>
        <taxon>Eukaryota</taxon>
        <taxon>Viridiplantae</taxon>
        <taxon>Streptophyta</taxon>
        <taxon>Embryophyta</taxon>
        <taxon>Tracheophyta</taxon>
        <taxon>Spermatophyta</taxon>
        <taxon>Pinopsida</taxon>
        <taxon>Pinidae</taxon>
        <taxon>Conifers II</taxon>
        <taxon>Cupressales</taxon>
        <taxon>Cupressaceae</taxon>
        <taxon>Cryptomeria</taxon>
    </lineage>
</organism>
<dbReference type="GO" id="GO:0009734">
    <property type="term" value="P:auxin-activated signaling pathway"/>
    <property type="evidence" value="ECO:0007669"/>
    <property type="project" value="UniProtKB-UniRule"/>
</dbReference>
<keyword evidence="5" id="KW-0804">Transcription</keyword>
<evidence type="ECO:0000256" key="4">
    <source>
        <dbReference type="ARBA" id="ARBA00023294"/>
    </source>
</evidence>
<reference evidence="7" key="2">
    <citation type="submission" date="2012-06" db="EMBL/GenBank/DDBJ databases">
        <title>Comparison of fertile and sterile male gametogenesis in Cryptomeria japonica by histological analysis and microarray analysis.</title>
        <authorList>
            <person name="Futamura N."/>
            <person name="Saito M."/>
            <person name="Taira H."/>
            <person name="Shinohara K."/>
        </authorList>
    </citation>
    <scope>NUCLEOTIDE SEQUENCE</scope>
</reference>
<keyword evidence="5" id="KW-0805">Transcription regulation</keyword>
<name>A0A1V1GAF3_CRYJA</name>
<comment type="similarity">
    <text evidence="2 5">Belongs to the Aux/IAA family.</text>
</comment>
<evidence type="ECO:0000256" key="5">
    <source>
        <dbReference type="RuleBase" id="RU004549"/>
    </source>
</evidence>
<dbReference type="EMBL" id="AB728801">
    <property type="protein sequence ID" value="BAX09085.1"/>
    <property type="molecule type" value="mRNA"/>
</dbReference>
<comment type="subcellular location">
    <subcellularLocation>
        <location evidence="1 5">Nucleus</location>
    </subcellularLocation>
</comment>
<evidence type="ECO:0000259" key="6">
    <source>
        <dbReference type="PROSITE" id="PS51745"/>
    </source>
</evidence>
<dbReference type="PANTHER" id="PTHR31734">
    <property type="entry name" value="AUXIN-RESPONSIVE PROTEIN IAA17"/>
    <property type="match status" value="1"/>
</dbReference>
<dbReference type="Gene3D" id="3.10.20.90">
    <property type="entry name" value="Phosphatidylinositol 3-kinase Catalytic Subunit, Chain A, domain 1"/>
    <property type="match status" value="1"/>
</dbReference>
<comment type="function">
    <text evidence="5">Aux/IAA proteins are short-lived transcriptional factors that function as repressors of early auxin response genes at low auxin concentrations.</text>
</comment>